<evidence type="ECO:0000313" key="1">
    <source>
        <dbReference type="EMBL" id="AIC17155.1"/>
    </source>
</evidence>
<evidence type="ECO:0000313" key="2">
    <source>
        <dbReference type="Proteomes" id="UP000027093"/>
    </source>
</evidence>
<gene>
    <name evidence="1" type="ORF">NVIE_028800</name>
</gene>
<dbReference type="HOGENOM" id="CLU_2534794_0_0_2"/>
<organism evidence="1 2">
    <name type="scientific">Nitrososphaera viennensis EN76</name>
    <dbReference type="NCBI Taxonomy" id="926571"/>
    <lineage>
        <taxon>Archaea</taxon>
        <taxon>Nitrososphaerota</taxon>
        <taxon>Nitrososphaeria</taxon>
        <taxon>Nitrososphaerales</taxon>
        <taxon>Nitrososphaeraceae</taxon>
        <taxon>Nitrososphaera</taxon>
    </lineage>
</organism>
<dbReference type="RefSeq" id="WP_075055766.1">
    <property type="nucleotide sequence ID" value="NZ_CP007536.1"/>
</dbReference>
<dbReference type="Pfam" id="PF14026">
    <property type="entry name" value="SCO4226-like"/>
    <property type="match status" value="1"/>
</dbReference>
<dbReference type="AlphaFoldDB" id="A0A060HPU4"/>
<dbReference type="Gene3D" id="3.30.70.3090">
    <property type="entry name" value="ORF SCO4226, nickel-binding ferredoxin-like monomer"/>
    <property type="match status" value="1"/>
</dbReference>
<protein>
    <recommendedName>
        <fullName evidence="3">DUF4242 domain-containing protein</fullName>
    </recommendedName>
</protein>
<evidence type="ECO:0008006" key="3">
    <source>
        <dbReference type="Google" id="ProtNLM"/>
    </source>
</evidence>
<dbReference type="OrthoDB" id="8127at2157"/>
<sequence length="92" mass="10250">MPIFLDVHKVPFSESNLKELCMSPTDEFGVTHVNLFYNMDSGVCFCLLEGPDIDAIEKHHSKANIKCEWITEVTLAQPFPPNSPGKPTKTTA</sequence>
<reference evidence="1 2" key="1">
    <citation type="journal article" date="2014" name="Int. J. Syst. Evol. Microbiol.">
        <title>Nitrososphaera viennensis gen. nov., sp. nov., an aerobic and mesophilic, ammonia-oxidizing archaeon from soil and a member of the archaeal phylum Thaumarchaeota.</title>
        <authorList>
            <person name="Stieglmeier M."/>
            <person name="Klingl A."/>
            <person name="Alves R.J."/>
            <person name="Rittmann S.K."/>
            <person name="Melcher M."/>
            <person name="Leisch N."/>
            <person name="Schleper C."/>
        </authorList>
    </citation>
    <scope>NUCLEOTIDE SEQUENCE [LARGE SCALE GENOMIC DNA]</scope>
    <source>
        <strain evidence="1">EN76</strain>
    </source>
</reference>
<dbReference type="InterPro" id="IPR042557">
    <property type="entry name" value="SCO4226"/>
</dbReference>
<name>A0A060HPU4_9ARCH</name>
<dbReference type="EMBL" id="CP007536">
    <property type="protein sequence ID" value="AIC17155.1"/>
    <property type="molecule type" value="Genomic_DNA"/>
</dbReference>
<keyword evidence="2" id="KW-1185">Reference proteome</keyword>
<accession>A0A060HPU4</accession>
<dbReference type="GeneID" id="74948114"/>
<dbReference type="KEGG" id="nvn:NVIE_028800"/>
<dbReference type="Proteomes" id="UP000027093">
    <property type="component" value="Chromosome"/>
</dbReference>
<proteinExistence type="predicted"/>
<dbReference type="InterPro" id="IPR025336">
    <property type="entry name" value="SCO4226-like"/>
</dbReference>